<keyword evidence="6" id="KW-1185">Reference proteome</keyword>
<dbReference type="EMBL" id="JBFDAA010000001">
    <property type="protein sequence ID" value="KAL1141020.1"/>
    <property type="molecule type" value="Genomic_DNA"/>
</dbReference>
<evidence type="ECO:0000256" key="3">
    <source>
        <dbReference type="PIRSR" id="PIRSR601952-2"/>
    </source>
</evidence>
<dbReference type="PRINTS" id="PR00113">
    <property type="entry name" value="ALKPHPHTASE"/>
</dbReference>
<keyword evidence="3" id="KW-0460">Magnesium</keyword>
<dbReference type="GO" id="GO:0004035">
    <property type="term" value="F:alkaline phosphatase activity"/>
    <property type="evidence" value="ECO:0007669"/>
    <property type="project" value="UniProtKB-EC"/>
</dbReference>
<feature type="active site" description="Phosphoserine intermediate" evidence="2">
    <location>
        <position position="13"/>
    </location>
</feature>
<comment type="caution">
    <text evidence="5">The sequence shown here is derived from an EMBL/GenBank/DDBJ whole genome shotgun (WGS) entry which is preliminary data.</text>
</comment>
<evidence type="ECO:0000313" key="6">
    <source>
        <dbReference type="Proteomes" id="UP001558652"/>
    </source>
</evidence>
<evidence type="ECO:0000256" key="4">
    <source>
        <dbReference type="RuleBase" id="RU003946"/>
    </source>
</evidence>
<protein>
    <recommendedName>
        <fullName evidence="1">alkaline phosphatase</fullName>
        <ecNumber evidence="1">3.1.3.1</ecNumber>
    </recommendedName>
</protein>
<dbReference type="Pfam" id="PF00245">
    <property type="entry name" value="Alk_phosphatase"/>
    <property type="match status" value="1"/>
</dbReference>
<dbReference type="EC" id="3.1.3.1" evidence="1"/>
<accession>A0ABD0YYJ9</accession>
<dbReference type="InterPro" id="IPR017850">
    <property type="entry name" value="Alkaline_phosphatase_core_sf"/>
</dbReference>
<dbReference type="PANTHER" id="PTHR11596">
    <property type="entry name" value="ALKALINE PHOSPHATASE"/>
    <property type="match status" value="1"/>
</dbReference>
<dbReference type="PANTHER" id="PTHR11596:SF91">
    <property type="entry name" value="ALKALINE PHOSPHATASE-RELATED"/>
    <property type="match status" value="1"/>
</dbReference>
<dbReference type="InterPro" id="IPR001952">
    <property type="entry name" value="Alkaline_phosphatase"/>
</dbReference>
<feature type="binding site" evidence="3">
    <location>
        <position position="74"/>
    </location>
    <ligand>
        <name>Mg(2+)</name>
        <dbReference type="ChEBI" id="CHEBI:18420"/>
    </ligand>
</feature>
<feature type="binding site" evidence="3">
    <location>
        <position position="76"/>
    </location>
    <ligand>
        <name>Mg(2+)</name>
        <dbReference type="ChEBI" id="CHEBI:18420"/>
    </ligand>
</feature>
<sequence>MQTYNLDAQIGESSACATALLCGVKANFETVGLDINGKFNNCPSSFNARVESLVDWAQQQGKATGLVTNTRVTHATPAAAYAHSASRYWEDDGKIPPPARRSCKDIARQLVEDSPGRNINVSPHYVLPLYYENIN</sequence>
<dbReference type="AlphaFoldDB" id="A0ABD0YYJ9"/>
<reference evidence="5 6" key="1">
    <citation type="submission" date="2024-07" db="EMBL/GenBank/DDBJ databases">
        <title>Chromosome-level genome assembly of the water stick insect Ranatra chinensis (Heteroptera: Nepidae).</title>
        <authorList>
            <person name="Liu X."/>
        </authorList>
    </citation>
    <scope>NUCLEOTIDE SEQUENCE [LARGE SCALE GENOMIC DNA]</scope>
    <source>
        <strain evidence="5">Cailab_2021Rc</strain>
        <tissue evidence="5">Muscle</tissue>
    </source>
</reference>
<evidence type="ECO:0000256" key="2">
    <source>
        <dbReference type="PIRSR" id="PIRSR601952-1"/>
    </source>
</evidence>
<comment type="cofactor">
    <cofactor evidence="3">
        <name>Mg(2+)</name>
        <dbReference type="ChEBI" id="CHEBI:18420"/>
    </cofactor>
    <text evidence="3">Binds 1 Mg(2+) ion.</text>
</comment>
<comment type="similarity">
    <text evidence="4">Belongs to the alkaline phosphatase family.</text>
</comment>
<evidence type="ECO:0000256" key="1">
    <source>
        <dbReference type="ARBA" id="ARBA00012647"/>
    </source>
</evidence>
<name>A0ABD0YYJ9_9HEMI</name>
<keyword evidence="3" id="KW-0479">Metal-binding</keyword>
<dbReference type="Gene3D" id="3.40.720.10">
    <property type="entry name" value="Alkaline Phosphatase, subunit A"/>
    <property type="match status" value="1"/>
</dbReference>
<proteinExistence type="inferred from homology"/>
<organism evidence="5 6">
    <name type="scientific">Ranatra chinensis</name>
    <dbReference type="NCBI Taxonomy" id="642074"/>
    <lineage>
        <taxon>Eukaryota</taxon>
        <taxon>Metazoa</taxon>
        <taxon>Ecdysozoa</taxon>
        <taxon>Arthropoda</taxon>
        <taxon>Hexapoda</taxon>
        <taxon>Insecta</taxon>
        <taxon>Pterygota</taxon>
        <taxon>Neoptera</taxon>
        <taxon>Paraneoptera</taxon>
        <taxon>Hemiptera</taxon>
        <taxon>Heteroptera</taxon>
        <taxon>Panheteroptera</taxon>
        <taxon>Nepomorpha</taxon>
        <taxon>Nepidae</taxon>
        <taxon>Ranatrinae</taxon>
        <taxon>Ranatra</taxon>
    </lineage>
</organism>
<evidence type="ECO:0000313" key="5">
    <source>
        <dbReference type="EMBL" id="KAL1141020.1"/>
    </source>
</evidence>
<dbReference type="Proteomes" id="UP001558652">
    <property type="component" value="Unassembled WGS sequence"/>
</dbReference>
<gene>
    <name evidence="5" type="ORF">AAG570_000946</name>
</gene>
<dbReference type="SUPFAM" id="SSF53649">
    <property type="entry name" value="Alkaline phosphatase-like"/>
    <property type="match status" value="1"/>
</dbReference>